<dbReference type="PANTHER" id="PTHR33112:SF10">
    <property type="entry name" value="TOL"/>
    <property type="match status" value="1"/>
</dbReference>
<dbReference type="OrthoDB" id="5362512at2759"/>
<dbReference type="Proteomes" id="UP000193144">
    <property type="component" value="Unassembled WGS sequence"/>
</dbReference>
<feature type="domain" description="Nephrocystin 3-like N-terminal" evidence="4">
    <location>
        <begin position="26"/>
        <end position="82"/>
    </location>
</feature>
<accession>A0A1Y1Z6Y4</accession>
<keyword evidence="6" id="KW-1185">Reference proteome</keyword>
<proteinExistence type="predicted"/>
<feature type="coiled-coil region" evidence="2">
    <location>
        <begin position="1144"/>
        <end position="1178"/>
    </location>
</feature>
<feature type="domain" description="Heterokaryon incompatibility" evidence="3">
    <location>
        <begin position="678"/>
        <end position="836"/>
    </location>
</feature>
<dbReference type="SUPFAM" id="SSF52540">
    <property type="entry name" value="P-loop containing nucleoside triphosphate hydrolases"/>
    <property type="match status" value="1"/>
</dbReference>
<dbReference type="InterPro" id="IPR010730">
    <property type="entry name" value="HET"/>
</dbReference>
<dbReference type="Pfam" id="PF06985">
    <property type="entry name" value="HET"/>
    <property type="match status" value="1"/>
</dbReference>
<dbReference type="InterPro" id="IPR056884">
    <property type="entry name" value="NPHP3-like_N"/>
</dbReference>
<reference evidence="5 6" key="1">
    <citation type="submission" date="2016-07" db="EMBL/GenBank/DDBJ databases">
        <title>Pervasive Adenine N6-methylation of Active Genes in Fungi.</title>
        <authorList>
            <consortium name="DOE Joint Genome Institute"/>
            <person name="Mondo S.J."/>
            <person name="Dannebaum R.O."/>
            <person name="Kuo R.C."/>
            <person name="Labutti K."/>
            <person name="Haridas S."/>
            <person name="Kuo A."/>
            <person name="Salamov A."/>
            <person name="Ahrendt S.R."/>
            <person name="Lipzen A."/>
            <person name="Sullivan W."/>
            <person name="Andreopoulos W.B."/>
            <person name="Clum A."/>
            <person name="Lindquist E."/>
            <person name="Daum C."/>
            <person name="Ramamoorthy G.K."/>
            <person name="Gryganskyi A."/>
            <person name="Culley D."/>
            <person name="Magnuson J.K."/>
            <person name="James T.Y."/>
            <person name="O'Malley M.A."/>
            <person name="Stajich J.E."/>
            <person name="Spatafora J.W."/>
            <person name="Visel A."/>
            <person name="Grigoriev I.V."/>
        </authorList>
    </citation>
    <scope>NUCLEOTIDE SEQUENCE [LARGE SCALE GENOMIC DNA]</scope>
    <source>
        <strain evidence="5 6">CBS 115471</strain>
    </source>
</reference>
<comment type="caution">
    <text evidence="5">The sequence shown here is derived from an EMBL/GenBank/DDBJ whole genome shotgun (WGS) entry which is preliminary data.</text>
</comment>
<name>A0A1Y1Z6Y4_9PLEO</name>
<keyword evidence="1" id="KW-0677">Repeat</keyword>
<evidence type="ECO:0000259" key="4">
    <source>
        <dbReference type="Pfam" id="PF24883"/>
    </source>
</evidence>
<keyword evidence="2" id="KW-0175">Coiled coil</keyword>
<protein>
    <submittedName>
        <fullName evidence="5">Heterokaryon incompatibility protein-domain-containing protein</fullName>
    </submittedName>
</protein>
<evidence type="ECO:0000313" key="5">
    <source>
        <dbReference type="EMBL" id="ORY06010.1"/>
    </source>
</evidence>
<sequence>MKAMSPHFLRMSIKSPVDIDEKLFEGFFRDEIFSSWASGNRSWQLHLFGGPGCGKTILSSLVANYLRDHNSSAVTIISIERQAAQGGKITTEAILQYIQDQTFVRERIASSSAPHSFVLLDGFDELPEQVQTILQDYLSKLSSSNRRVLLTRRVPEFVGSINGKCEVFSCDNPNCNAKDLRLFWESDFSATDADDRCVFMLCNPCYESGERCLHPLHSGAMVEPYTYRNIEVTLDRDSIQRFVQADLEREYGASNIPSKVVETIVDKAGNNISIAKLRLDHTRDLSSPLDTYNLSDRLPRSIIAFYDAEISRIDATNQTHRKQVLMALVAATENDEISSKQLENLLRNVNTNNQQNSGDSDLAVEGVVRMSRGLLWMRAGSEVRTYHLHLCNYVQEDYNEELMEAKRLLEAVRRPTADTAAIWRHENGSMVKRQLHFPPSRQISTDSGYFSAVPSPGEISRVNTPSDTRTLMSRAASLSLNLNEGRISEALRSTGDTRSICPFCEAAILHSRTLNGTYDRGEQDLKASSGCFICSSILEYATVKQEGFQNPLVKCERLKHHWSLRTTGPTGAEFTTTLTLQPATLLFGTSPRRYHFVSASDLDPIPDPAHLPPSTHLEHAGPQVASWLQACTTKHVYCVRPTPQSYIPKRLVCISASSSPSTIRITLTTNNLPVITPYATLSHCWGTSTFLTLTRENEAQLTCGIPLTSLTTNFQEAIQVARFIGMQYIWIDSLCIMQGEGGDFGTEGDLMHAVYRNSYCNIVAADSKDSTGGLFRPQRDKGSRTDCRRSDVLPSRYKSKAESVLGEGEWKILHEGMWSDELLGAPIYERGWVFQERMLSPRLLHFTRSQIFWDCSTLSACEAFPTGIPYHLDQHASVDRHWRARLQSTSLDSLTPSLSGGPNDDSPETFWRTAVQKYTACALTNQLDKTVAIWSVAKLVRDLLPSSETYGAGLWSTKLEEQLAWHVATCEPSKRLADLQTGWPSWSWASVCGEVIAGERLVHRRCYWVTRHDGVGDVGFEMEGKVESRDEETRVPAAGAIEMNGIVGNGVVVCDERSGEYGMTIGENCEAKSSSGMKEGEDVFSVYPDESLDVADLLPNECRFIILAASTHDPYAELQRDSLLDDSAPEDRYSGIGLVLLSLSEFAARKLGRYEMELKQLREERDHLRCEMEWLEQEQAENAGMVETKKWYGITAKRTQGLSNWIEGMKNKATQDCNEGGERFRRIGSLQFRDLSAKTWRRILEKRENIWLE</sequence>
<gene>
    <name evidence="5" type="ORF">BCR34DRAFT_666710</name>
</gene>
<dbReference type="PANTHER" id="PTHR33112">
    <property type="entry name" value="DOMAIN PROTEIN, PUTATIVE-RELATED"/>
    <property type="match status" value="1"/>
</dbReference>
<dbReference type="InterPro" id="IPR027417">
    <property type="entry name" value="P-loop_NTPase"/>
</dbReference>
<evidence type="ECO:0000256" key="1">
    <source>
        <dbReference type="ARBA" id="ARBA00022737"/>
    </source>
</evidence>
<dbReference type="Gene3D" id="3.40.50.300">
    <property type="entry name" value="P-loop containing nucleotide triphosphate hydrolases"/>
    <property type="match status" value="1"/>
</dbReference>
<evidence type="ECO:0000256" key="2">
    <source>
        <dbReference type="SAM" id="Coils"/>
    </source>
</evidence>
<dbReference type="Pfam" id="PF24883">
    <property type="entry name" value="NPHP3_N"/>
    <property type="match status" value="1"/>
</dbReference>
<organism evidence="5 6">
    <name type="scientific">Clohesyomyces aquaticus</name>
    <dbReference type="NCBI Taxonomy" id="1231657"/>
    <lineage>
        <taxon>Eukaryota</taxon>
        <taxon>Fungi</taxon>
        <taxon>Dikarya</taxon>
        <taxon>Ascomycota</taxon>
        <taxon>Pezizomycotina</taxon>
        <taxon>Dothideomycetes</taxon>
        <taxon>Pleosporomycetidae</taxon>
        <taxon>Pleosporales</taxon>
        <taxon>Lindgomycetaceae</taxon>
        <taxon>Clohesyomyces</taxon>
    </lineage>
</organism>
<dbReference type="EMBL" id="MCFA01000120">
    <property type="protein sequence ID" value="ORY06010.1"/>
    <property type="molecule type" value="Genomic_DNA"/>
</dbReference>
<evidence type="ECO:0000313" key="6">
    <source>
        <dbReference type="Proteomes" id="UP000193144"/>
    </source>
</evidence>
<evidence type="ECO:0000259" key="3">
    <source>
        <dbReference type="Pfam" id="PF06985"/>
    </source>
</evidence>
<dbReference type="AlphaFoldDB" id="A0A1Y1Z6Y4"/>